<protein>
    <submittedName>
        <fullName evidence="1">Uncharacterized protein</fullName>
    </submittedName>
</protein>
<dbReference type="AlphaFoldDB" id="A0A4R1AUE1"/>
<accession>A0A4R1AUE1</accession>
<dbReference type="RefSeq" id="WP_131238150.1">
    <property type="nucleotide sequence ID" value="NZ_SJTH01000046.1"/>
</dbReference>
<dbReference type="OrthoDB" id="2736188at2"/>
<comment type="caution">
    <text evidence="1">The sequence shown here is derived from an EMBL/GenBank/DDBJ whole genome shotgun (WGS) entry which is preliminary data.</text>
</comment>
<evidence type="ECO:0000313" key="1">
    <source>
        <dbReference type="EMBL" id="TCJ01910.1"/>
    </source>
</evidence>
<dbReference type="STRING" id="1742358.GCA_001439605_02406"/>
<reference evidence="1 2" key="1">
    <citation type="submission" date="2019-03" db="EMBL/GenBank/DDBJ databases">
        <authorList>
            <person name="Jensen L."/>
            <person name="Storgaard J."/>
            <person name="Sulaj E."/>
            <person name="Schramm A."/>
            <person name="Marshall I.P.G."/>
        </authorList>
    </citation>
    <scope>NUCLEOTIDE SEQUENCE [LARGE SCALE GENOMIC DNA]</scope>
    <source>
        <strain evidence="1 2">2017H2G3</strain>
    </source>
</reference>
<sequence length="123" mass="14473">MKKVTIILLLICFLFVIEFVINTSGFLKIERDIIKYEGRIYSNISQLDWFEKEKNKYQKGERIGEIKRISKSYLSLWNFSASKLPKGTVLYSTVNTKEGIKPIIILAETENDGILYYRWLPKE</sequence>
<organism evidence="1 2">
    <name type="scientific">Cytobacillus praedii</name>
    <dbReference type="NCBI Taxonomy" id="1742358"/>
    <lineage>
        <taxon>Bacteria</taxon>
        <taxon>Bacillati</taxon>
        <taxon>Bacillota</taxon>
        <taxon>Bacilli</taxon>
        <taxon>Bacillales</taxon>
        <taxon>Bacillaceae</taxon>
        <taxon>Cytobacillus</taxon>
    </lineage>
</organism>
<dbReference type="EMBL" id="SJTH01000046">
    <property type="protein sequence ID" value="TCJ01910.1"/>
    <property type="molecule type" value="Genomic_DNA"/>
</dbReference>
<keyword evidence="2" id="KW-1185">Reference proteome</keyword>
<proteinExistence type="predicted"/>
<name>A0A4R1AUE1_9BACI</name>
<dbReference type="Proteomes" id="UP000293846">
    <property type="component" value="Unassembled WGS sequence"/>
</dbReference>
<evidence type="ECO:0000313" key="2">
    <source>
        <dbReference type="Proteomes" id="UP000293846"/>
    </source>
</evidence>
<gene>
    <name evidence="1" type="ORF">E0Y62_21885</name>
</gene>